<dbReference type="Pfam" id="PF00069">
    <property type="entry name" value="Pkinase"/>
    <property type="match status" value="1"/>
</dbReference>
<evidence type="ECO:0000313" key="11">
    <source>
        <dbReference type="Proteomes" id="UP000269591"/>
    </source>
</evidence>
<keyword evidence="6" id="KW-0067">ATP-binding</keyword>
<dbReference type="InterPro" id="IPR000719">
    <property type="entry name" value="Prot_kinase_dom"/>
</dbReference>
<dbReference type="Proteomes" id="UP000269591">
    <property type="component" value="Unassembled WGS sequence"/>
</dbReference>
<protein>
    <recommendedName>
        <fullName evidence="1">non-specific serine/threonine protein kinase</fullName>
        <ecNumber evidence="1">2.7.11.1</ecNumber>
    </recommendedName>
</protein>
<evidence type="ECO:0000256" key="8">
    <source>
        <dbReference type="SAM" id="Phobius"/>
    </source>
</evidence>
<keyword evidence="4" id="KW-0547">Nucleotide-binding</keyword>
<reference evidence="11" key="1">
    <citation type="submission" date="2018-05" db="EMBL/GenBank/DDBJ databases">
        <title>Genome Sequencing of selected type strains of the family Eggerthellaceae.</title>
        <authorList>
            <person name="Danylec N."/>
            <person name="Stoll D.A."/>
            <person name="Doetsch A."/>
            <person name="Huch M."/>
        </authorList>
    </citation>
    <scope>NUCLEOTIDE SEQUENCE [LARGE SCALE GENOMIC DNA]</scope>
    <source>
        <strain evidence="11">DSM 24851</strain>
    </source>
</reference>
<dbReference type="PROSITE" id="PS00109">
    <property type="entry name" value="PROTEIN_KINASE_TYR"/>
    <property type="match status" value="1"/>
</dbReference>
<evidence type="ECO:0000256" key="7">
    <source>
        <dbReference type="SAM" id="MobiDB-lite"/>
    </source>
</evidence>
<keyword evidence="8" id="KW-1133">Transmembrane helix</keyword>
<evidence type="ECO:0000256" key="3">
    <source>
        <dbReference type="ARBA" id="ARBA00022679"/>
    </source>
</evidence>
<feature type="compositionally biased region" description="Polar residues" evidence="7">
    <location>
        <begin position="392"/>
        <end position="403"/>
    </location>
</feature>
<dbReference type="GO" id="GO:0005524">
    <property type="term" value="F:ATP binding"/>
    <property type="evidence" value="ECO:0007669"/>
    <property type="project" value="UniProtKB-KW"/>
</dbReference>
<keyword evidence="8" id="KW-0472">Membrane</keyword>
<dbReference type="PROSITE" id="PS50011">
    <property type="entry name" value="PROTEIN_KINASE_DOM"/>
    <property type="match status" value="1"/>
</dbReference>
<feature type="compositionally biased region" description="Low complexity" evidence="7">
    <location>
        <begin position="404"/>
        <end position="425"/>
    </location>
</feature>
<dbReference type="Gene3D" id="1.10.510.10">
    <property type="entry name" value="Transferase(Phosphotransferase) domain 1"/>
    <property type="match status" value="1"/>
</dbReference>
<dbReference type="EC" id="2.7.11.1" evidence="1"/>
<dbReference type="RefSeq" id="WP_123209424.1">
    <property type="nucleotide sequence ID" value="NZ_JBHTHO010000021.1"/>
</dbReference>
<sequence>MPNRSDKPLNSEQLMHAMSVDDGYRVERVLARGAGGVTELVTIDGSGPFVRKKIPREQARRTVWAVLAECESRYLPKIWATYEMPERFVVVLDFVAGETLESYVKGRGALPEGEACRLIANICEAADDLHEHGVIHRDISPANIIVSSSGAHLIDLGISRMGGTGAAHDTLPFGTPGFAAPEQYGFTETDKRSDVYSIGRVLGYMLTGVNPKDEGFEARIANDDAFSTSLRDIVWRACEFDRSARFQSAHEMAQTIAASGVCVAGGALDWLGSNGSASHGTEINDPGASAPILAGSGCATAPENGSSSSTVPASVPVVLTDASGAAGDSVAASAKQPLSKVRIALMVLFASLAAIASLAGIALILNEAGMLPSSGSTQRDAVDSQLDDGGMSASSGRDGQAGQNAASGESPAAGPAAAEAGRGANESGDAMFEVVESGWTISSQESGNYVHYALALRSLSDEEAVRYPKVRITGRDENGDLLFSDEQTLNVLYPGQTVYFASLAGGNVVPDTVEFTPCASEDYNVTPFEGKASRFTVEGVSAVPDGLSGVNFVGEVKTDIAPESSVVMSGLAVTVVLRDENGDIISGATSFVDLPAQGESVPFEVNYYDSPEYATVEAYAQVW</sequence>
<dbReference type="OrthoDB" id="9762169at2"/>
<dbReference type="PANTHER" id="PTHR43289">
    <property type="entry name" value="MITOGEN-ACTIVATED PROTEIN KINASE KINASE KINASE 20-RELATED"/>
    <property type="match status" value="1"/>
</dbReference>
<comment type="caution">
    <text evidence="10">The sequence shown here is derived from an EMBL/GenBank/DDBJ whole genome shotgun (WGS) entry which is preliminary data.</text>
</comment>
<keyword evidence="3" id="KW-0808">Transferase</keyword>
<evidence type="ECO:0000256" key="1">
    <source>
        <dbReference type="ARBA" id="ARBA00012513"/>
    </source>
</evidence>
<dbReference type="GO" id="GO:0004674">
    <property type="term" value="F:protein serine/threonine kinase activity"/>
    <property type="evidence" value="ECO:0007669"/>
    <property type="project" value="UniProtKB-KW"/>
</dbReference>
<proteinExistence type="predicted"/>
<evidence type="ECO:0000259" key="9">
    <source>
        <dbReference type="PROSITE" id="PS50011"/>
    </source>
</evidence>
<keyword evidence="11" id="KW-1185">Reference proteome</keyword>
<keyword evidence="8" id="KW-0812">Transmembrane</keyword>
<dbReference type="SMART" id="SM00220">
    <property type="entry name" value="S_TKc"/>
    <property type="match status" value="1"/>
</dbReference>
<evidence type="ECO:0000256" key="2">
    <source>
        <dbReference type="ARBA" id="ARBA00022527"/>
    </source>
</evidence>
<feature type="region of interest" description="Disordered" evidence="7">
    <location>
        <begin position="372"/>
        <end position="425"/>
    </location>
</feature>
<name>A0A3N0AUT2_9ACTN</name>
<feature type="transmembrane region" description="Helical" evidence="8">
    <location>
        <begin position="343"/>
        <end position="365"/>
    </location>
</feature>
<evidence type="ECO:0000256" key="6">
    <source>
        <dbReference type="ARBA" id="ARBA00022840"/>
    </source>
</evidence>
<evidence type="ECO:0000256" key="4">
    <source>
        <dbReference type="ARBA" id="ARBA00022741"/>
    </source>
</evidence>
<dbReference type="EMBL" id="QIBX01000018">
    <property type="protein sequence ID" value="RNL38408.1"/>
    <property type="molecule type" value="Genomic_DNA"/>
</dbReference>
<keyword evidence="5 10" id="KW-0418">Kinase</keyword>
<feature type="domain" description="Protein kinase" evidence="9">
    <location>
        <begin position="24"/>
        <end position="257"/>
    </location>
</feature>
<dbReference type="PANTHER" id="PTHR43289:SF6">
    <property type="entry name" value="SERINE_THREONINE-PROTEIN KINASE NEKL-3"/>
    <property type="match status" value="1"/>
</dbReference>
<gene>
    <name evidence="10" type="ORF">DMP06_09090</name>
</gene>
<keyword evidence="2 10" id="KW-0723">Serine/threonine-protein kinase</keyword>
<dbReference type="InterPro" id="IPR011009">
    <property type="entry name" value="Kinase-like_dom_sf"/>
</dbReference>
<dbReference type="InterPro" id="IPR008266">
    <property type="entry name" value="Tyr_kinase_AS"/>
</dbReference>
<organism evidence="10 11">
    <name type="scientific">Slackia equolifaciens</name>
    <dbReference type="NCBI Taxonomy" id="498718"/>
    <lineage>
        <taxon>Bacteria</taxon>
        <taxon>Bacillati</taxon>
        <taxon>Actinomycetota</taxon>
        <taxon>Coriobacteriia</taxon>
        <taxon>Eggerthellales</taxon>
        <taxon>Eggerthellaceae</taxon>
        <taxon>Slackia</taxon>
    </lineage>
</organism>
<accession>A0A3N0AUT2</accession>
<evidence type="ECO:0000313" key="10">
    <source>
        <dbReference type="EMBL" id="RNL38408.1"/>
    </source>
</evidence>
<dbReference type="AlphaFoldDB" id="A0A3N0AUT2"/>
<evidence type="ECO:0000256" key="5">
    <source>
        <dbReference type="ARBA" id="ARBA00022777"/>
    </source>
</evidence>
<dbReference type="SUPFAM" id="SSF56112">
    <property type="entry name" value="Protein kinase-like (PK-like)"/>
    <property type="match status" value="1"/>
</dbReference>
<dbReference type="CDD" id="cd14014">
    <property type="entry name" value="STKc_PknB_like"/>
    <property type="match status" value="1"/>
</dbReference>